<gene>
    <name evidence="3" type="ORF">MARA_02650</name>
</gene>
<feature type="region of interest" description="Disordered" evidence="1">
    <location>
        <begin position="74"/>
        <end position="108"/>
    </location>
</feature>
<name>A0A7I7RSS4_9MYCO</name>
<evidence type="ECO:0000256" key="2">
    <source>
        <dbReference type="SAM" id="SignalP"/>
    </source>
</evidence>
<proteinExistence type="predicted"/>
<dbReference type="Proteomes" id="UP000467428">
    <property type="component" value="Plasmid pJCM18538"/>
</dbReference>
<geneLocation type="plasmid" evidence="3">
    <name>pJCM18538</name>
</geneLocation>
<dbReference type="EMBL" id="AP022592">
    <property type="protein sequence ID" value="BBY46835.1"/>
    <property type="molecule type" value="Genomic_DNA"/>
</dbReference>
<dbReference type="KEGG" id="marz:MARA_02650"/>
<reference evidence="3 4" key="1">
    <citation type="journal article" date="2019" name="Emerg. Microbes Infect.">
        <title>Comprehensive subspecies identification of 175 nontuberculous mycobacteria species based on 7547 genomic profiles.</title>
        <authorList>
            <person name="Matsumoto Y."/>
            <person name="Kinjo T."/>
            <person name="Motooka D."/>
            <person name="Nabeya D."/>
            <person name="Jung N."/>
            <person name="Uechi K."/>
            <person name="Horii T."/>
            <person name="Iida T."/>
            <person name="Fujita J."/>
            <person name="Nakamura S."/>
        </authorList>
    </citation>
    <scope>NUCLEOTIDE SEQUENCE [LARGE SCALE GENOMIC DNA]</scope>
    <source>
        <strain evidence="3 4">JCM 18538</strain>
        <plasmid evidence="3">pJCM18538</plasmid>
    </source>
</reference>
<evidence type="ECO:0000313" key="3">
    <source>
        <dbReference type="EMBL" id="BBY46835.1"/>
    </source>
</evidence>
<keyword evidence="4" id="KW-1185">Reference proteome</keyword>
<dbReference type="AlphaFoldDB" id="A0A7I7RSS4"/>
<keyword evidence="3" id="KW-0614">Plasmid</keyword>
<feature type="chain" id="PRO_5039543646" evidence="2">
    <location>
        <begin position="21"/>
        <end position="108"/>
    </location>
</feature>
<protein>
    <submittedName>
        <fullName evidence="3">Uncharacterized protein</fullName>
    </submittedName>
</protein>
<evidence type="ECO:0000313" key="4">
    <source>
        <dbReference type="Proteomes" id="UP000467428"/>
    </source>
</evidence>
<organism evidence="3 4">
    <name type="scientific">Mycolicibacterium arabiense</name>
    <dbReference type="NCBI Taxonomy" id="1286181"/>
    <lineage>
        <taxon>Bacteria</taxon>
        <taxon>Bacillati</taxon>
        <taxon>Actinomycetota</taxon>
        <taxon>Actinomycetes</taxon>
        <taxon>Mycobacteriales</taxon>
        <taxon>Mycobacteriaceae</taxon>
        <taxon>Mycolicibacterium</taxon>
    </lineage>
</organism>
<accession>A0A7I7RSS4</accession>
<keyword evidence="2" id="KW-0732">Signal</keyword>
<sequence>MAARAAAQILVAVLVAADTAAGMMGAGPDGDSPARTERGAGVGGTRDVSRYLPIPGPPQPLWAEVPGTTAVATAGRLDAQGAGSGRPLKVDPETGVLHRRVRDTNPPA</sequence>
<evidence type="ECO:0000256" key="1">
    <source>
        <dbReference type="SAM" id="MobiDB-lite"/>
    </source>
</evidence>
<feature type="signal peptide" evidence="2">
    <location>
        <begin position="1"/>
        <end position="20"/>
    </location>
</feature>
<feature type="region of interest" description="Disordered" evidence="1">
    <location>
        <begin position="24"/>
        <end position="62"/>
    </location>
</feature>